<dbReference type="KEGG" id="jar:G7057_01085"/>
<dbReference type="GO" id="GO:0009380">
    <property type="term" value="C:excinuclease repair complex"/>
    <property type="evidence" value="ECO:0007669"/>
    <property type="project" value="InterPro"/>
</dbReference>
<dbReference type="RefSeq" id="WP_166160640.1">
    <property type="nucleotide sequence ID" value="NZ_CP049740.1"/>
</dbReference>
<dbReference type="SMART" id="SM00382">
    <property type="entry name" value="AAA"/>
    <property type="match status" value="2"/>
</dbReference>
<dbReference type="InterPro" id="IPR017871">
    <property type="entry name" value="ABC_transporter-like_CS"/>
</dbReference>
<evidence type="ECO:0000256" key="4">
    <source>
        <dbReference type="ARBA" id="ARBA00022737"/>
    </source>
</evidence>
<dbReference type="InterPro" id="IPR004602">
    <property type="entry name" value="UvrA"/>
</dbReference>
<dbReference type="AlphaFoldDB" id="A0A6G7K7G9"/>
<evidence type="ECO:0000256" key="10">
    <source>
        <dbReference type="ARBA" id="ARBA00022840"/>
    </source>
</evidence>
<dbReference type="Proteomes" id="UP000501451">
    <property type="component" value="Chromosome"/>
</dbReference>
<keyword evidence="9" id="KW-0862">Zinc</keyword>
<evidence type="ECO:0000256" key="9">
    <source>
        <dbReference type="ARBA" id="ARBA00022833"/>
    </source>
</evidence>
<keyword evidence="12" id="KW-0238">DNA-binding</keyword>
<keyword evidence="11" id="KW-0267">Excision nuclease</keyword>
<evidence type="ECO:0000256" key="6">
    <source>
        <dbReference type="ARBA" id="ARBA00022763"/>
    </source>
</evidence>
<keyword evidence="2" id="KW-0963">Cytoplasm</keyword>
<reference evidence="18 19" key="1">
    <citation type="journal article" date="2017" name="Int. J. Syst. Evol. Microbiol.">
        <title>Jeotgalibaca porci sp. nov. and Jeotgalibaca arthritidis sp. nov., isolated from pigs, and emended description of the genus Jeotgalibaca.</title>
        <authorList>
            <person name="Zamora L."/>
            <person name="Perez-Sancho M."/>
            <person name="Dominguez L."/>
            <person name="Fernandez-Garayzabal J.F."/>
            <person name="Vela A.I."/>
        </authorList>
    </citation>
    <scope>NUCLEOTIDE SEQUENCE [LARGE SCALE GENOMIC DNA]</scope>
    <source>
        <strain evidence="18 19">CECT 9157</strain>
    </source>
</reference>
<dbReference type="PROSITE" id="PS00211">
    <property type="entry name" value="ABC_TRANSPORTER_1"/>
    <property type="match status" value="2"/>
</dbReference>
<keyword evidence="19" id="KW-1185">Reference proteome</keyword>
<dbReference type="EMBL" id="CP049740">
    <property type="protein sequence ID" value="QII81200.1"/>
    <property type="molecule type" value="Genomic_DNA"/>
</dbReference>
<dbReference type="GO" id="GO:0003677">
    <property type="term" value="F:DNA binding"/>
    <property type="evidence" value="ECO:0007669"/>
    <property type="project" value="UniProtKB-KW"/>
</dbReference>
<evidence type="ECO:0000313" key="19">
    <source>
        <dbReference type="Proteomes" id="UP000501451"/>
    </source>
</evidence>
<evidence type="ECO:0000256" key="15">
    <source>
        <dbReference type="ARBA" id="ARBA00039316"/>
    </source>
</evidence>
<dbReference type="InterPro" id="IPR003439">
    <property type="entry name" value="ABC_transporter-like_ATP-bd"/>
</dbReference>
<dbReference type="InterPro" id="IPR041552">
    <property type="entry name" value="UvrA_DNA-bd"/>
</dbReference>
<keyword evidence="7" id="KW-0228">DNA excision</keyword>
<keyword evidence="8" id="KW-0863">Zinc-finger</keyword>
<evidence type="ECO:0000256" key="7">
    <source>
        <dbReference type="ARBA" id="ARBA00022769"/>
    </source>
</evidence>
<dbReference type="GO" id="GO:0004518">
    <property type="term" value="F:nuclease activity"/>
    <property type="evidence" value="ECO:0007669"/>
    <property type="project" value="UniProtKB-KW"/>
</dbReference>
<keyword evidence="5" id="KW-0547">Nucleotide-binding</keyword>
<proteinExistence type="inferred from homology"/>
<evidence type="ECO:0000256" key="1">
    <source>
        <dbReference type="ARBA" id="ARBA00004496"/>
    </source>
</evidence>
<accession>A0A6G7K7G9</accession>
<protein>
    <recommendedName>
        <fullName evidence="15">UvrABC system protein A</fullName>
    </recommendedName>
    <alternativeName>
        <fullName evidence="16">Excinuclease ABC subunit A</fullName>
    </alternativeName>
</protein>
<dbReference type="GO" id="GO:0008270">
    <property type="term" value="F:zinc ion binding"/>
    <property type="evidence" value="ECO:0007669"/>
    <property type="project" value="UniProtKB-KW"/>
</dbReference>
<dbReference type="PROSITE" id="PS50893">
    <property type="entry name" value="ABC_TRANSPORTER_2"/>
    <property type="match status" value="1"/>
</dbReference>
<dbReference type="GO" id="GO:0016887">
    <property type="term" value="F:ATP hydrolysis activity"/>
    <property type="evidence" value="ECO:0007669"/>
    <property type="project" value="InterPro"/>
</dbReference>
<dbReference type="PANTHER" id="PTHR43152:SF3">
    <property type="entry name" value="UVRABC SYSTEM PROTEIN A"/>
    <property type="match status" value="1"/>
</dbReference>
<name>A0A6G7K7G9_9LACT</name>
<comment type="similarity">
    <text evidence="14">Belongs to the ABC transporter superfamily. UvrA family.</text>
</comment>
<dbReference type="SUPFAM" id="SSF52540">
    <property type="entry name" value="P-loop containing nucleoside triphosphate hydrolases"/>
    <property type="match status" value="2"/>
</dbReference>
<comment type="subcellular location">
    <subcellularLocation>
        <location evidence="1">Cytoplasm</location>
    </subcellularLocation>
</comment>
<gene>
    <name evidence="18" type="primary">uvrA</name>
    <name evidence="18" type="ORF">G7057_01085</name>
</gene>
<evidence type="ECO:0000259" key="17">
    <source>
        <dbReference type="PROSITE" id="PS50893"/>
    </source>
</evidence>
<feature type="domain" description="ABC transporter" evidence="17">
    <location>
        <begin position="491"/>
        <end position="813"/>
    </location>
</feature>
<evidence type="ECO:0000256" key="12">
    <source>
        <dbReference type="ARBA" id="ARBA00023125"/>
    </source>
</evidence>
<keyword evidence="6" id="KW-0227">DNA damage</keyword>
<dbReference type="Pfam" id="PF00005">
    <property type="entry name" value="ABC_tran"/>
    <property type="match status" value="1"/>
</dbReference>
<dbReference type="GO" id="GO:0006289">
    <property type="term" value="P:nucleotide-excision repair"/>
    <property type="evidence" value="ECO:0007669"/>
    <property type="project" value="InterPro"/>
</dbReference>
<keyword evidence="4" id="KW-0677">Repeat</keyword>
<dbReference type="NCBIfam" id="TIGR00630">
    <property type="entry name" value="uvra"/>
    <property type="match status" value="1"/>
</dbReference>
<dbReference type="InterPro" id="IPR027417">
    <property type="entry name" value="P-loop_NTPase"/>
</dbReference>
<sequence length="818" mass="90699">MNEYIVVNGAKGNNLKNISIKIPKNKLVAITGLSGSGKSTLAFETLQHECQRLYMESLGMAVDLIPRTKVDKIEGLSPSISIEQHHGNMNPRSTVGTFTDVLSFLRILFSKIGEYPCSHCGEIISQIEINAEDINKVHHCSNCKKAVEVLTKRDFSFNTPEGACPVCNGLGITNEVNLEMLIDYNKSIRDGAILGWDEIYINRYGNSMVNAGKHYGFEFSMDLPIRDYNDTQIALLLHGVEGDQFKKIYPDIKTPRTVPDGKYEGVVTNLMRRYSEKKSGVGKLEKFFVSTICSACKGSKLKEESRNVRVDGKNIIEINKMEIEDCYKWMNHILEILSDRVKEMVSPIILVILEKFSRLVEIGVGYLSLDRVVSTLSAGELQRIRLSTLLGTGLTGVLYVLDEPTTGLHAADNKKLILMLKRLRDMGNTVLVVEHDIDFIEACDYVIDMGPGAGKYGGTIVTTGTPHEVANHNKSVTGKYLNNKATIIFHKRNEGNGKYIRIKGARVHNLKNIDVEIPLGKLVTISGVSGSGKSSLLLDVLYQHVQNKKLSPKECEGIYGLDNIKEVLMIDQMPIGRSSRSNAATYIDVFTSIRELFANLSISKEMGLKAKDFSFNTPGGRCEQCEGSGVIKVSMHFMPDIEVSCHECLGKRYKDNILEIKYKSHNISDILMMSIDEAYNVFKRERQIADKIEILKEVGLGYLSLGQSASTLSGGEAQRVKLAKELAKPSTVDSLYLLDEPTTGLHPHDVERLIYMLKRMVAQGNSVVVIEHNVDFIRSSDWVIDMGLGGGLNGGEIIAEGPPETIKNSIDSVTGKFL</sequence>
<evidence type="ECO:0000256" key="5">
    <source>
        <dbReference type="ARBA" id="ARBA00022741"/>
    </source>
</evidence>
<evidence type="ECO:0000256" key="3">
    <source>
        <dbReference type="ARBA" id="ARBA00022723"/>
    </source>
</evidence>
<keyword evidence="3" id="KW-0479">Metal-binding</keyword>
<evidence type="ECO:0000256" key="8">
    <source>
        <dbReference type="ARBA" id="ARBA00022771"/>
    </source>
</evidence>
<organism evidence="18 19">
    <name type="scientific">Jeotgalibaca arthritidis</name>
    <dbReference type="NCBI Taxonomy" id="1868794"/>
    <lineage>
        <taxon>Bacteria</taxon>
        <taxon>Bacillati</taxon>
        <taxon>Bacillota</taxon>
        <taxon>Bacilli</taxon>
        <taxon>Lactobacillales</taxon>
        <taxon>Carnobacteriaceae</taxon>
        <taxon>Jeotgalibaca</taxon>
    </lineage>
</organism>
<evidence type="ECO:0000256" key="14">
    <source>
        <dbReference type="ARBA" id="ARBA00038000"/>
    </source>
</evidence>
<evidence type="ECO:0000256" key="16">
    <source>
        <dbReference type="ARBA" id="ARBA00042156"/>
    </source>
</evidence>
<dbReference type="Gene3D" id="1.20.1580.10">
    <property type="entry name" value="ABC transporter ATPase like domain"/>
    <property type="match status" value="2"/>
</dbReference>
<dbReference type="InterPro" id="IPR003593">
    <property type="entry name" value="AAA+_ATPase"/>
</dbReference>
<dbReference type="Gene3D" id="1.10.8.280">
    <property type="entry name" value="ABC transporter ATPase domain-like"/>
    <property type="match status" value="1"/>
</dbReference>
<dbReference type="Pfam" id="PF17755">
    <property type="entry name" value="UvrA_DNA-bind"/>
    <property type="match status" value="1"/>
</dbReference>
<evidence type="ECO:0000256" key="11">
    <source>
        <dbReference type="ARBA" id="ARBA00022881"/>
    </source>
</evidence>
<dbReference type="PANTHER" id="PTHR43152">
    <property type="entry name" value="UVRABC SYSTEM PROTEIN A"/>
    <property type="match status" value="1"/>
</dbReference>
<dbReference type="GO" id="GO:0005737">
    <property type="term" value="C:cytoplasm"/>
    <property type="evidence" value="ECO:0007669"/>
    <property type="project" value="UniProtKB-SubCell"/>
</dbReference>
<evidence type="ECO:0000313" key="18">
    <source>
        <dbReference type="EMBL" id="QII81200.1"/>
    </source>
</evidence>
<dbReference type="Gene3D" id="3.40.50.300">
    <property type="entry name" value="P-loop containing nucleotide triphosphate hydrolases"/>
    <property type="match status" value="2"/>
</dbReference>
<keyword evidence="10" id="KW-0067">ATP-binding</keyword>
<keyword evidence="13" id="KW-0234">DNA repair</keyword>
<dbReference type="GO" id="GO:0005524">
    <property type="term" value="F:ATP binding"/>
    <property type="evidence" value="ECO:0007669"/>
    <property type="project" value="UniProtKB-KW"/>
</dbReference>
<evidence type="ECO:0000256" key="2">
    <source>
        <dbReference type="ARBA" id="ARBA00022490"/>
    </source>
</evidence>
<evidence type="ECO:0000256" key="13">
    <source>
        <dbReference type="ARBA" id="ARBA00023204"/>
    </source>
</evidence>